<keyword evidence="3" id="KW-1185">Reference proteome</keyword>
<feature type="signal peptide" evidence="1">
    <location>
        <begin position="1"/>
        <end position="24"/>
    </location>
</feature>
<evidence type="ECO:0000313" key="2">
    <source>
        <dbReference type="EMBL" id="QDU95659.1"/>
    </source>
</evidence>
<evidence type="ECO:0000313" key="3">
    <source>
        <dbReference type="Proteomes" id="UP000317648"/>
    </source>
</evidence>
<dbReference type="Proteomes" id="UP000317648">
    <property type="component" value="Chromosome"/>
</dbReference>
<dbReference type="AlphaFoldDB" id="A0A518DV05"/>
<name>A0A518DV05_9BACT</name>
<organism evidence="2 3">
    <name type="scientific">Lignipirellula cremea</name>
    <dbReference type="NCBI Taxonomy" id="2528010"/>
    <lineage>
        <taxon>Bacteria</taxon>
        <taxon>Pseudomonadati</taxon>
        <taxon>Planctomycetota</taxon>
        <taxon>Planctomycetia</taxon>
        <taxon>Pirellulales</taxon>
        <taxon>Pirellulaceae</taxon>
        <taxon>Lignipirellula</taxon>
    </lineage>
</organism>
<proteinExistence type="predicted"/>
<dbReference type="RefSeq" id="WP_145054369.1">
    <property type="nucleotide sequence ID" value="NZ_CP036433.1"/>
</dbReference>
<reference evidence="2 3" key="1">
    <citation type="submission" date="2019-02" db="EMBL/GenBank/DDBJ databases">
        <title>Deep-cultivation of Planctomycetes and their phenomic and genomic characterization uncovers novel biology.</title>
        <authorList>
            <person name="Wiegand S."/>
            <person name="Jogler M."/>
            <person name="Boedeker C."/>
            <person name="Pinto D."/>
            <person name="Vollmers J."/>
            <person name="Rivas-Marin E."/>
            <person name="Kohn T."/>
            <person name="Peeters S.H."/>
            <person name="Heuer A."/>
            <person name="Rast P."/>
            <person name="Oberbeckmann S."/>
            <person name="Bunk B."/>
            <person name="Jeske O."/>
            <person name="Meyerdierks A."/>
            <person name="Storesund J.E."/>
            <person name="Kallscheuer N."/>
            <person name="Luecker S."/>
            <person name="Lage O.M."/>
            <person name="Pohl T."/>
            <person name="Merkel B.J."/>
            <person name="Hornburger P."/>
            <person name="Mueller R.-W."/>
            <person name="Bruemmer F."/>
            <person name="Labrenz M."/>
            <person name="Spormann A.M."/>
            <person name="Op den Camp H."/>
            <person name="Overmann J."/>
            <person name="Amann R."/>
            <person name="Jetten M.S.M."/>
            <person name="Mascher T."/>
            <person name="Medema M.H."/>
            <person name="Devos D.P."/>
            <person name="Kaster A.-K."/>
            <person name="Ovreas L."/>
            <person name="Rohde M."/>
            <person name="Galperin M.Y."/>
            <person name="Jogler C."/>
        </authorList>
    </citation>
    <scope>NUCLEOTIDE SEQUENCE [LARGE SCALE GENOMIC DNA]</scope>
    <source>
        <strain evidence="2 3">Pla85_3_4</strain>
    </source>
</reference>
<protein>
    <submittedName>
        <fullName evidence="2">Uncharacterized protein</fullName>
    </submittedName>
</protein>
<gene>
    <name evidence="2" type="ORF">Pla8534_34760</name>
</gene>
<sequence precursor="true">MNRFFMSLALVMFVTVSTLENSWAQETSKKPLESQPEGKPLQPDAAATRLMSDTHDHWAHWTDFPGVTADVEVNLNGDISRGRVQVSPKGKVELKLTANAHSAGSGMLGGRGALTGVFCTIDCLGEWRFSTFNWRS</sequence>
<feature type="chain" id="PRO_5022222147" evidence="1">
    <location>
        <begin position="25"/>
        <end position="136"/>
    </location>
</feature>
<accession>A0A518DV05</accession>
<dbReference type="KEGG" id="lcre:Pla8534_34760"/>
<dbReference type="EMBL" id="CP036433">
    <property type="protein sequence ID" value="QDU95659.1"/>
    <property type="molecule type" value="Genomic_DNA"/>
</dbReference>
<evidence type="ECO:0000256" key="1">
    <source>
        <dbReference type="SAM" id="SignalP"/>
    </source>
</evidence>
<dbReference type="OrthoDB" id="214437at2"/>
<keyword evidence="1" id="KW-0732">Signal</keyword>